<feature type="region of interest" description="Disordered" evidence="1">
    <location>
        <begin position="284"/>
        <end position="334"/>
    </location>
</feature>
<organism evidence="2 3">
    <name type="scientific">Symbiodinium necroappetens</name>
    <dbReference type="NCBI Taxonomy" id="1628268"/>
    <lineage>
        <taxon>Eukaryota</taxon>
        <taxon>Sar</taxon>
        <taxon>Alveolata</taxon>
        <taxon>Dinophyceae</taxon>
        <taxon>Suessiales</taxon>
        <taxon>Symbiodiniaceae</taxon>
        <taxon>Symbiodinium</taxon>
    </lineage>
</organism>
<dbReference type="OrthoDB" id="412530at2759"/>
<name>A0A812UB04_9DINO</name>
<dbReference type="Proteomes" id="UP000601435">
    <property type="component" value="Unassembled WGS sequence"/>
</dbReference>
<evidence type="ECO:0000313" key="3">
    <source>
        <dbReference type="Proteomes" id="UP000601435"/>
    </source>
</evidence>
<reference evidence="2" key="1">
    <citation type="submission" date="2021-02" db="EMBL/GenBank/DDBJ databases">
        <authorList>
            <person name="Dougan E. K."/>
            <person name="Rhodes N."/>
            <person name="Thang M."/>
            <person name="Chan C."/>
        </authorList>
    </citation>
    <scope>NUCLEOTIDE SEQUENCE</scope>
</reference>
<comment type="caution">
    <text evidence="2">The sequence shown here is derived from an EMBL/GenBank/DDBJ whole genome shotgun (WGS) entry which is preliminary data.</text>
</comment>
<keyword evidence="3" id="KW-1185">Reference proteome</keyword>
<evidence type="ECO:0000256" key="1">
    <source>
        <dbReference type="SAM" id="MobiDB-lite"/>
    </source>
</evidence>
<proteinExistence type="predicted"/>
<protein>
    <submittedName>
        <fullName evidence="2">Uncharacterized protein</fullName>
    </submittedName>
</protein>
<accession>A0A812UB04</accession>
<dbReference type="EMBL" id="CAJNJA010026741">
    <property type="protein sequence ID" value="CAE7564043.1"/>
    <property type="molecule type" value="Genomic_DNA"/>
</dbReference>
<sequence length="334" mass="36468">MKHVLNGLGRAVHHVGHPCAKLVEEIATTISCAIDFIVQVGVLRQLGQDAAGRVEADSSGGVLATVLLQASKLTPTANRSQSQALVPSNPGEEDVTALTNLSTDPVIERLIQSEELLQCVRIKAERFEASIEDAYQKLTTSTQNRHKGAAAYWRTGLADDAALDVVLQCAKEHIDDIDGDAAESEHDKLSEVLNQADEFVAKAAGYNAYVPVLRDLSALIGTTRVMAKSCRALMCESLLAYAHNHCESLEWQARLVRTQLTDIMLRQIEEKDVHPVLLASAKSIVEESSKKSEPKKGDKQPPKKPNAEPSEIREQSEPKKLRLDKNKKRAGAES</sequence>
<feature type="compositionally biased region" description="Basic and acidic residues" evidence="1">
    <location>
        <begin position="284"/>
        <end position="301"/>
    </location>
</feature>
<evidence type="ECO:0000313" key="2">
    <source>
        <dbReference type="EMBL" id="CAE7564043.1"/>
    </source>
</evidence>
<dbReference type="AlphaFoldDB" id="A0A812UB04"/>
<feature type="compositionally biased region" description="Basic and acidic residues" evidence="1">
    <location>
        <begin position="310"/>
        <end position="334"/>
    </location>
</feature>
<gene>
    <name evidence="2" type="ORF">SNEC2469_LOCUS16326</name>
</gene>